<feature type="transmembrane region" description="Helical" evidence="7">
    <location>
        <begin position="76"/>
        <end position="98"/>
    </location>
</feature>
<dbReference type="Gene3D" id="1.20.1250.20">
    <property type="entry name" value="MFS general substrate transporter like domains"/>
    <property type="match status" value="2"/>
</dbReference>
<dbReference type="InterPro" id="IPR020846">
    <property type="entry name" value="MFS_dom"/>
</dbReference>
<dbReference type="InterPro" id="IPR011701">
    <property type="entry name" value="MFS"/>
</dbReference>
<evidence type="ECO:0000313" key="10">
    <source>
        <dbReference type="Proteomes" id="UP001057877"/>
    </source>
</evidence>
<keyword evidence="3" id="KW-1003">Cell membrane</keyword>
<keyword evidence="5 7" id="KW-1133">Transmembrane helix</keyword>
<feature type="transmembrane region" description="Helical" evidence="7">
    <location>
        <begin position="47"/>
        <end position="64"/>
    </location>
</feature>
<feature type="transmembrane region" description="Helical" evidence="7">
    <location>
        <begin position="226"/>
        <end position="245"/>
    </location>
</feature>
<organism evidence="9 10">
    <name type="scientific">Paenibacillus spongiae</name>
    <dbReference type="NCBI Taxonomy" id="2909671"/>
    <lineage>
        <taxon>Bacteria</taxon>
        <taxon>Bacillati</taxon>
        <taxon>Bacillota</taxon>
        <taxon>Bacilli</taxon>
        <taxon>Bacillales</taxon>
        <taxon>Paenibacillaceae</taxon>
        <taxon>Paenibacillus</taxon>
    </lineage>
</organism>
<feature type="transmembrane region" description="Helical" evidence="7">
    <location>
        <begin position="301"/>
        <end position="318"/>
    </location>
</feature>
<feature type="transmembrane region" description="Helical" evidence="7">
    <location>
        <begin position="162"/>
        <end position="183"/>
    </location>
</feature>
<keyword evidence="2" id="KW-0813">Transport</keyword>
<comment type="subcellular location">
    <subcellularLocation>
        <location evidence="1">Cell membrane</location>
        <topology evidence="1">Multi-pass membrane protein</topology>
    </subcellularLocation>
</comment>
<name>A0ABY5SHS9_9BACL</name>
<feature type="transmembrane region" description="Helical" evidence="7">
    <location>
        <begin position="330"/>
        <end position="349"/>
    </location>
</feature>
<sequence>MVQQKSRLGFVVVGLLLGIFVAAVDNTIVATAMGTIVADLGGIDKFVWVTSAYLVTEMAAMPIFGKLSDMYGRKRFFVLGIFLFLLGSVLCGTATSIVELSIYRAIQGIGGGALVPIAFTIVFDIFPPEKRGKMGGLFGAVFGTSSLFGPLLGAYITDHIDWRWIFYINLPIGLIAFGLVFLFYKESMEHSKQRIDWWGAATLVGAVVSLMFALELGGQEYAWDSGVILGLFAAAAVLLAVFLFVETKAAEPIISYDMFRKRLFAASTLTALFYGAAFITFAMYIPMYVQGVTGGTATNSGLILLPMTLGSVLAAQIGGIMSTRTSYRNIMIFSAVVFVLGTYLLSTITPDTTRLMLSVYMAVAGLGVGFSFSVLGMAGIHHFDMRQRGSANSTLAFVRSLGMTIGLTVFGILQRNLLTDNMKEAFAGGGSGVGAGMPAGESLGNIREILTPEGRAGIPKEVMDKIVDALSSSISTMFMWALIPAALAFVSVMYMGDARLLIPSKAAKGAKVKPGAQTE</sequence>
<dbReference type="PANTHER" id="PTHR23501">
    <property type="entry name" value="MAJOR FACILITATOR SUPERFAMILY"/>
    <property type="match status" value="1"/>
</dbReference>
<evidence type="ECO:0000313" key="9">
    <source>
        <dbReference type="EMBL" id="UVI33562.1"/>
    </source>
</evidence>
<dbReference type="PROSITE" id="PS50850">
    <property type="entry name" value="MFS"/>
    <property type="match status" value="1"/>
</dbReference>
<dbReference type="SUPFAM" id="SSF103473">
    <property type="entry name" value="MFS general substrate transporter"/>
    <property type="match status" value="1"/>
</dbReference>
<dbReference type="RefSeq" id="WP_258389615.1">
    <property type="nucleotide sequence ID" value="NZ_CP091430.1"/>
</dbReference>
<feature type="transmembrane region" description="Helical" evidence="7">
    <location>
        <begin position="396"/>
        <end position="413"/>
    </location>
</feature>
<gene>
    <name evidence="9" type="ORF">L1F29_05540</name>
</gene>
<dbReference type="EMBL" id="CP091430">
    <property type="protein sequence ID" value="UVI33562.1"/>
    <property type="molecule type" value="Genomic_DNA"/>
</dbReference>
<dbReference type="InterPro" id="IPR004638">
    <property type="entry name" value="EmrB-like"/>
</dbReference>
<accession>A0ABY5SHS9</accession>
<proteinExistence type="predicted"/>
<evidence type="ECO:0000256" key="1">
    <source>
        <dbReference type="ARBA" id="ARBA00004651"/>
    </source>
</evidence>
<feature type="transmembrane region" description="Helical" evidence="7">
    <location>
        <begin position="477"/>
        <end position="495"/>
    </location>
</feature>
<keyword evidence="6 7" id="KW-0472">Membrane</keyword>
<feature type="transmembrane region" description="Helical" evidence="7">
    <location>
        <begin position="195"/>
        <end position="214"/>
    </location>
</feature>
<feature type="transmembrane region" description="Helical" evidence="7">
    <location>
        <begin position="135"/>
        <end position="156"/>
    </location>
</feature>
<feature type="transmembrane region" description="Helical" evidence="7">
    <location>
        <begin position="104"/>
        <end position="123"/>
    </location>
</feature>
<protein>
    <submittedName>
        <fullName evidence="9">MFS transporter</fullName>
    </submittedName>
</protein>
<feature type="transmembrane region" description="Helical" evidence="7">
    <location>
        <begin position="355"/>
        <end position="375"/>
    </location>
</feature>
<dbReference type="Pfam" id="PF07690">
    <property type="entry name" value="MFS_1"/>
    <property type="match status" value="1"/>
</dbReference>
<evidence type="ECO:0000256" key="4">
    <source>
        <dbReference type="ARBA" id="ARBA00022692"/>
    </source>
</evidence>
<dbReference type="PANTHER" id="PTHR23501:SF170">
    <property type="entry name" value="MULTIDRUG RESISTANCE PROTEIN 3"/>
    <property type="match status" value="1"/>
</dbReference>
<evidence type="ECO:0000256" key="2">
    <source>
        <dbReference type="ARBA" id="ARBA00022448"/>
    </source>
</evidence>
<dbReference type="NCBIfam" id="TIGR00711">
    <property type="entry name" value="efflux_EmrB"/>
    <property type="match status" value="1"/>
</dbReference>
<reference evidence="9" key="1">
    <citation type="submission" date="2022-01" db="EMBL/GenBank/DDBJ databases">
        <title>Paenibacillus spongiae sp. nov., isolated from marine sponge.</title>
        <authorList>
            <person name="Li Z."/>
            <person name="Zhang M."/>
        </authorList>
    </citation>
    <scope>NUCLEOTIDE SEQUENCE</scope>
    <source>
        <strain evidence="9">PHS-Z3</strain>
    </source>
</reference>
<feature type="transmembrane region" description="Helical" evidence="7">
    <location>
        <begin position="266"/>
        <end position="289"/>
    </location>
</feature>
<evidence type="ECO:0000256" key="7">
    <source>
        <dbReference type="SAM" id="Phobius"/>
    </source>
</evidence>
<feature type="domain" description="Major facilitator superfamily (MFS) profile" evidence="8">
    <location>
        <begin position="11"/>
        <end position="499"/>
    </location>
</feature>
<evidence type="ECO:0000256" key="6">
    <source>
        <dbReference type="ARBA" id="ARBA00023136"/>
    </source>
</evidence>
<keyword evidence="10" id="KW-1185">Reference proteome</keyword>
<dbReference type="Proteomes" id="UP001057877">
    <property type="component" value="Chromosome"/>
</dbReference>
<evidence type="ECO:0000256" key="5">
    <source>
        <dbReference type="ARBA" id="ARBA00022989"/>
    </source>
</evidence>
<evidence type="ECO:0000259" key="8">
    <source>
        <dbReference type="PROSITE" id="PS50850"/>
    </source>
</evidence>
<dbReference type="CDD" id="cd17502">
    <property type="entry name" value="MFS_Azr1_MDR_like"/>
    <property type="match status" value="1"/>
</dbReference>
<dbReference type="InterPro" id="IPR036259">
    <property type="entry name" value="MFS_trans_sf"/>
</dbReference>
<evidence type="ECO:0000256" key="3">
    <source>
        <dbReference type="ARBA" id="ARBA00022475"/>
    </source>
</evidence>
<keyword evidence="4 7" id="KW-0812">Transmembrane</keyword>